<proteinExistence type="predicted"/>
<reference evidence="1" key="1">
    <citation type="submission" date="2021-06" db="EMBL/GenBank/DDBJ databases">
        <authorList>
            <person name="Kallberg Y."/>
            <person name="Tangrot J."/>
            <person name="Rosling A."/>
        </authorList>
    </citation>
    <scope>NUCLEOTIDE SEQUENCE</scope>
    <source>
        <strain evidence="1">MA453B</strain>
    </source>
</reference>
<dbReference type="GO" id="GO:0003676">
    <property type="term" value="F:nucleic acid binding"/>
    <property type="evidence" value="ECO:0007669"/>
    <property type="project" value="InterPro"/>
</dbReference>
<evidence type="ECO:0000313" key="2">
    <source>
        <dbReference type="Proteomes" id="UP000789405"/>
    </source>
</evidence>
<sequence length="266" mass="31174">MLVANIANSNPSNSTEILGTSGFQYKSRWRNKIAEYKFGENDSDTDDNIDEVRRQLKLDKNKRRPLAVICQYNLAGNAYLEKEGVSRDSQSYITTEVLANKQTKKIKDIFNYYYRKNLKQKNTYLIEAFNEDNKNQLYVLLNKKTKLFPEACALEKVNAESAAIFILEDIIFQHRSTREILSDQEIYSCNTLFGKDWDKYIALALFAYRTTVHSVMGYTPFYLLYGREFIFPIETNFITYQTRPGTEEELQEQIYRRLENLLVTKA</sequence>
<dbReference type="SUPFAM" id="SSF53098">
    <property type="entry name" value="Ribonuclease H-like"/>
    <property type="match status" value="1"/>
</dbReference>
<keyword evidence="2" id="KW-1185">Reference proteome</keyword>
<dbReference type="Proteomes" id="UP000789405">
    <property type="component" value="Unassembled WGS sequence"/>
</dbReference>
<name>A0A9N9I224_9GLOM</name>
<accession>A0A9N9I224</accession>
<evidence type="ECO:0000313" key="1">
    <source>
        <dbReference type="EMBL" id="CAG8716937.1"/>
    </source>
</evidence>
<dbReference type="AlphaFoldDB" id="A0A9N9I224"/>
<dbReference type="Gene3D" id="3.30.420.10">
    <property type="entry name" value="Ribonuclease H-like superfamily/Ribonuclease H"/>
    <property type="match status" value="1"/>
</dbReference>
<dbReference type="InterPro" id="IPR036397">
    <property type="entry name" value="RNaseH_sf"/>
</dbReference>
<dbReference type="OrthoDB" id="5582742at2759"/>
<comment type="caution">
    <text evidence="1">The sequence shown here is derived from an EMBL/GenBank/DDBJ whole genome shotgun (WGS) entry which is preliminary data.</text>
</comment>
<dbReference type="InterPro" id="IPR012337">
    <property type="entry name" value="RNaseH-like_sf"/>
</dbReference>
<gene>
    <name evidence="1" type="ORF">DERYTH_LOCUS14006</name>
</gene>
<dbReference type="EMBL" id="CAJVPY010010241">
    <property type="protein sequence ID" value="CAG8716937.1"/>
    <property type="molecule type" value="Genomic_DNA"/>
</dbReference>
<protein>
    <submittedName>
        <fullName evidence="1">23554_t:CDS:1</fullName>
    </submittedName>
</protein>
<organism evidence="1 2">
    <name type="scientific">Dentiscutata erythropus</name>
    <dbReference type="NCBI Taxonomy" id="1348616"/>
    <lineage>
        <taxon>Eukaryota</taxon>
        <taxon>Fungi</taxon>
        <taxon>Fungi incertae sedis</taxon>
        <taxon>Mucoromycota</taxon>
        <taxon>Glomeromycotina</taxon>
        <taxon>Glomeromycetes</taxon>
        <taxon>Diversisporales</taxon>
        <taxon>Gigasporaceae</taxon>
        <taxon>Dentiscutata</taxon>
    </lineage>
</organism>